<dbReference type="InterPro" id="IPR001087">
    <property type="entry name" value="GDSL"/>
</dbReference>
<gene>
    <name evidence="5" type="ORF">ACMD2_10392</name>
</gene>
<dbReference type="CDD" id="cd01837">
    <property type="entry name" value="SGNH_plant_lipase_like"/>
    <property type="match status" value="1"/>
</dbReference>
<dbReference type="InterPro" id="IPR051058">
    <property type="entry name" value="GDSL_Est/Lipase"/>
</dbReference>
<dbReference type="AlphaFoldDB" id="A0A199UMT2"/>
<dbReference type="PANTHER" id="PTHR45648:SF106">
    <property type="entry name" value="ANTHER-SPECIFIC PROLINE-RICH PROTEIN APG"/>
    <property type="match status" value="1"/>
</dbReference>
<dbReference type="GO" id="GO:0016042">
    <property type="term" value="P:lipid catabolic process"/>
    <property type="evidence" value="ECO:0007669"/>
    <property type="project" value="UniProtKB-KW"/>
</dbReference>
<keyword evidence="3" id="KW-0442">Lipid degradation</keyword>
<sequence>MASKLTCNCLVLLVLVCMGCGICCYGEGMVPAVYVFGDSLADVGNNNHLDLSIIKADFPHNGVDYPGRKATGRFGNGKNSADFLAEKLGLPTSPPYLSISSNSNASAFVDGVNFASGGAGVLDSTNSDQCIALNKQIDYYSTVYGALVQQLGSDQAQSHLAKSIFVIVIGSNDMLHYVKSSSQNKLKSPQQQFVDSLVSSLDGQLKRIYNLGARKFAFIGTGPIGCCPSMRKQNKTEGCNQEANDMSVLYNKGVTSLLQNMATDFGDMSYSFFDTSLALLEYIQQPATYGFAEVKAACCGLGDLNAKIACIPISTYCANRSDHIFWDFYHPTETTAGMLSSTAFDESAPYVYPMNIRQLAAL</sequence>
<evidence type="ECO:0000256" key="1">
    <source>
        <dbReference type="ARBA" id="ARBA00008668"/>
    </source>
</evidence>
<dbReference type="PANTHER" id="PTHR45648">
    <property type="entry name" value="GDSL LIPASE/ACYLHYDROLASE FAMILY PROTEIN (AFU_ORTHOLOGUE AFUA_4G14700)"/>
    <property type="match status" value="1"/>
</dbReference>
<dbReference type="Pfam" id="PF00657">
    <property type="entry name" value="Lipase_GDSL"/>
    <property type="match status" value="1"/>
</dbReference>
<comment type="caution">
    <text evidence="5">The sequence shown here is derived from an EMBL/GenBank/DDBJ whole genome shotgun (WGS) entry which is preliminary data.</text>
</comment>
<dbReference type="SUPFAM" id="SSF52266">
    <property type="entry name" value="SGNH hydrolase"/>
    <property type="match status" value="1"/>
</dbReference>
<dbReference type="EMBL" id="LSRQ01006509">
    <property type="protein sequence ID" value="OAY66073.1"/>
    <property type="molecule type" value="Genomic_DNA"/>
</dbReference>
<dbReference type="InterPro" id="IPR035669">
    <property type="entry name" value="SGNH_plant_lipase-like"/>
</dbReference>
<dbReference type="Proteomes" id="UP000092600">
    <property type="component" value="Unassembled WGS sequence"/>
</dbReference>
<proteinExistence type="inferred from homology"/>
<keyword evidence="4" id="KW-0732">Signal</keyword>
<protein>
    <submittedName>
        <fullName evidence="5">GDSL esterase/lipase</fullName>
    </submittedName>
</protein>
<dbReference type="InterPro" id="IPR036514">
    <property type="entry name" value="SGNH_hydro_sf"/>
</dbReference>
<evidence type="ECO:0000256" key="2">
    <source>
        <dbReference type="ARBA" id="ARBA00022801"/>
    </source>
</evidence>
<evidence type="ECO:0000313" key="6">
    <source>
        <dbReference type="Proteomes" id="UP000092600"/>
    </source>
</evidence>
<evidence type="ECO:0000256" key="4">
    <source>
        <dbReference type="SAM" id="SignalP"/>
    </source>
</evidence>
<organism evidence="5 6">
    <name type="scientific">Ananas comosus</name>
    <name type="common">Pineapple</name>
    <name type="synonym">Ananas ananas</name>
    <dbReference type="NCBI Taxonomy" id="4615"/>
    <lineage>
        <taxon>Eukaryota</taxon>
        <taxon>Viridiplantae</taxon>
        <taxon>Streptophyta</taxon>
        <taxon>Embryophyta</taxon>
        <taxon>Tracheophyta</taxon>
        <taxon>Spermatophyta</taxon>
        <taxon>Magnoliopsida</taxon>
        <taxon>Liliopsida</taxon>
        <taxon>Poales</taxon>
        <taxon>Bromeliaceae</taxon>
        <taxon>Bromelioideae</taxon>
        <taxon>Ananas</taxon>
    </lineage>
</organism>
<accession>A0A199UMT2</accession>
<keyword evidence="3" id="KW-0443">Lipid metabolism</keyword>
<reference evidence="5 6" key="1">
    <citation type="journal article" date="2016" name="DNA Res.">
        <title>The draft genome of MD-2 pineapple using hybrid error correction of long reads.</title>
        <authorList>
            <person name="Redwan R.M."/>
            <person name="Saidin A."/>
            <person name="Kumar S.V."/>
        </authorList>
    </citation>
    <scope>NUCLEOTIDE SEQUENCE [LARGE SCALE GENOMIC DNA]</scope>
    <source>
        <strain evidence="6">cv. MD2</strain>
        <tissue evidence="5">Leaf</tissue>
    </source>
</reference>
<dbReference type="Gene3D" id="3.40.50.1110">
    <property type="entry name" value="SGNH hydrolase"/>
    <property type="match status" value="1"/>
</dbReference>
<evidence type="ECO:0000256" key="3">
    <source>
        <dbReference type="ARBA" id="ARBA00022963"/>
    </source>
</evidence>
<name>A0A199UMT2_ANACO</name>
<dbReference type="GO" id="GO:0016788">
    <property type="term" value="F:hydrolase activity, acting on ester bonds"/>
    <property type="evidence" value="ECO:0007669"/>
    <property type="project" value="InterPro"/>
</dbReference>
<dbReference type="STRING" id="4615.A0A199UMT2"/>
<feature type="chain" id="PRO_5008508066" evidence="4">
    <location>
        <begin position="22"/>
        <end position="362"/>
    </location>
</feature>
<evidence type="ECO:0000313" key="5">
    <source>
        <dbReference type="EMBL" id="OAY66073.1"/>
    </source>
</evidence>
<comment type="similarity">
    <text evidence="1">Belongs to the 'GDSL' lipolytic enzyme family.</text>
</comment>
<keyword evidence="2" id="KW-0378">Hydrolase</keyword>
<feature type="signal peptide" evidence="4">
    <location>
        <begin position="1"/>
        <end position="21"/>
    </location>
</feature>